<dbReference type="CDD" id="cd18787">
    <property type="entry name" value="SF2_C_DEAD"/>
    <property type="match status" value="1"/>
</dbReference>
<evidence type="ECO:0000256" key="10">
    <source>
        <dbReference type="ARBA" id="ARBA00023242"/>
    </source>
</evidence>
<reference evidence="16" key="1">
    <citation type="submission" date="2022-01" db="UniProtKB">
        <authorList>
            <consortium name="EnsemblMetazoa"/>
        </authorList>
    </citation>
    <scope>IDENTIFICATION</scope>
</reference>
<dbReference type="GO" id="GO:0005737">
    <property type="term" value="C:cytoplasm"/>
    <property type="evidence" value="ECO:0007669"/>
    <property type="project" value="UniProtKB-SubCell"/>
</dbReference>
<dbReference type="PROSITE" id="PS51192">
    <property type="entry name" value="HELICASE_ATP_BIND_1"/>
    <property type="match status" value="1"/>
</dbReference>
<dbReference type="PROSITE" id="PS51194">
    <property type="entry name" value="HELICASE_CTER"/>
    <property type="match status" value="1"/>
</dbReference>
<dbReference type="PROSITE" id="PS51195">
    <property type="entry name" value="Q_MOTIF"/>
    <property type="match status" value="1"/>
</dbReference>
<dbReference type="Gene3D" id="3.40.50.300">
    <property type="entry name" value="P-loop containing nucleotide triphosphate hydrolases"/>
    <property type="match status" value="2"/>
</dbReference>
<name>A0A8I6TKG3_CIMLE</name>
<dbReference type="CDD" id="cd17963">
    <property type="entry name" value="DEADc_DDX19_DDX25"/>
    <property type="match status" value="1"/>
</dbReference>
<evidence type="ECO:0000259" key="14">
    <source>
        <dbReference type="PROSITE" id="PS51194"/>
    </source>
</evidence>
<dbReference type="GO" id="GO:0010468">
    <property type="term" value="P:regulation of gene expression"/>
    <property type="evidence" value="ECO:0007669"/>
    <property type="project" value="UniProtKB-ARBA"/>
</dbReference>
<feature type="domain" description="Helicase C-terminal" evidence="14">
    <location>
        <begin position="385"/>
        <end position="553"/>
    </location>
</feature>
<evidence type="ECO:0000256" key="11">
    <source>
        <dbReference type="ARBA" id="ARBA00047984"/>
    </source>
</evidence>
<evidence type="ECO:0000256" key="5">
    <source>
        <dbReference type="ARBA" id="ARBA00022741"/>
    </source>
</evidence>
<evidence type="ECO:0000259" key="15">
    <source>
        <dbReference type="PROSITE" id="PS51195"/>
    </source>
</evidence>
<dbReference type="SMART" id="SM00487">
    <property type="entry name" value="DEXDc"/>
    <property type="match status" value="1"/>
</dbReference>
<dbReference type="Pfam" id="PF00271">
    <property type="entry name" value="Helicase_C"/>
    <property type="match status" value="1"/>
</dbReference>
<dbReference type="AlphaFoldDB" id="A0A8I6TKG3"/>
<comment type="catalytic activity">
    <reaction evidence="11">
        <text>ATP + H2O = ADP + phosphate + H(+)</text>
        <dbReference type="Rhea" id="RHEA:13065"/>
        <dbReference type="ChEBI" id="CHEBI:15377"/>
        <dbReference type="ChEBI" id="CHEBI:15378"/>
        <dbReference type="ChEBI" id="CHEBI:30616"/>
        <dbReference type="ChEBI" id="CHEBI:43474"/>
        <dbReference type="ChEBI" id="CHEBI:456216"/>
        <dbReference type="EC" id="3.6.4.13"/>
    </reaction>
</comment>
<dbReference type="Pfam" id="PF00270">
    <property type="entry name" value="DEAD"/>
    <property type="match status" value="1"/>
</dbReference>
<organism evidence="16 17">
    <name type="scientific">Cimex lectularius</name>
    <name type="common">Bed bug</name>
    <name type="synonym">Acanthia lectularia</name>
    <dbReference type="NCBI Taxonomy" id="79782"/>
    <lineage>
        <taxon>Eukaryota</taxon>
        <taxon>Metazoa</taxon>
        <taxon>Ecdysozoa</taxon>
        <taxon>Arthropoda</taxon>
        <taxon>Hexapoda</taxon>
        <taxon>Insecta</taxon>
        <taxon>Pterygota</taxon>
        <taxon>Neoptera</taxon>
        <taxon>Paraneoptera</taxon>
        <taxon>Hemiptera</taxon>
        <taxon>Heteroptera</taxon>
        <taxon>Panheteroptera</taxon>
        <taxon>Cimicomorpha</taxon>
        <taxon>Cimicidae</taxon>
        <taxon>Cimex</taxon>
    </lineage>
</organism>
<dbReference type="RefSeq" id="XP_024083343.1">
    <property type="nucleotide sequence ID" value="XM_024227575.1"/>
</dbReference>
<dbReference type="CTD" id="3354919"/>
<evidence type="ECO:0000256" key="1">
    <source>
        <dbReference type="ARBA" id="ARBA00004123"/>
    </source>
</evidence>
<dbReference type="InterPro" id="IPR014001">
    <property type="entry name" value="Helicase_ATP-bd"/>
</dbReference>
<evidence type="ECO:0000256" key="9">
    <source>
        <dbReference type="ARBA" id="ARBA00022884"/>
    </source>
</evidence>
<comment type="subcellular location">
    <subcellularLocation>
        <location evidence="2">Cytoplasm</location>
    </subcellularLocation>
    <subcellularLocation>
        <location evidence="1">Nucleus</location>
    </subcellularLocation>
</comment>
<evidence type="ECO:0000256" key="3">
    <source>
        <dbReference type="ARBA" id="ARBA00012552"/>
    </source>
</evidence>
<dbReference type="EnsemblMetazoa" id="XM_024227575.1">
    <property type="protein sequence ID" value="XP_024083343.1"/>
    <property type="gene ID" value="LOC106671894"/>
</dbReference>
<keyword evidence="10" id="KW-0539">Nucleus</keyword>
<dbReference type="GO" id="GO:0003724">
    <property type="term" value="F:RNA helicase activity"/>
    <property type="evidence" value="ECO:0007669"/>
    <property type="project" value="UniProtKB-EC"/>
</dbReference>
<sequence length="558" mass="62899">MPINKKGRVGCFCPFDSDLGQHWPDDDSEKQNTLTPGPPAVLLTRGETGRTVFRLYFPLIGTFPFSPFFSTLKPVPEKSRRMYQEQGGWGDKAAEQDIAKNFVGLTLKEGNNTILASNKPLTTTDGGEDEDKITKAEKSLLQKITRTKLVTSKAEIEIQRQDPFSPLHSIKSFEALNLQPNLLKGVYEMGFNTPSKIQETALPILLADPPQNMIAQSQSGTGKTAAFVLAMLSRVVVENKYPQVLCLSPTYELAIQTGEVAAKMGQFCDDVRIRYAVRGEDLPKHTKIDEHIIIGTPGKVLDWATKYKFFDLSKITVFVLDEADVMIATQGHQDQSFRIRKYLSEKCQIMFFSATYDEEVMQFAKGIVPNPLLIRLKREEESLENIKQYYTVCEHKDEKYQAIANIYGGITVGQMMIFCQTRKMASWLTEKLSRDGHAVALLSGELTVEQRIAVLDRFRDGKEKVLITTNVLSRGIDIEQVTVVVNFDMPVDQQRRADCETYLHRIGRTGRFGKTGIAINLVSSQEYSTVLKQIQDHFGRKIECLNPDDSDEVDKLND</sequence>
<evidence type="ECO:0000256" key="7">
    <source>
        <dbReference type="ARBA" id="ARBA00022806"/>
    </source>
</evidence>
<keyword evidence="9" id="KW-0694">RNA-binding</keyword>
<dbReference type="OMA" id="IAAETRW"/>
<evidence type="ECO:0000256" key="4">
    <source>
        <dbReference type="ARBA" id="ARBA00022490"/>
    </source>
</evidence>
<dbReference type="GO" id="GO:0016787">
    <property type="term" value="F:hydrolase activity"/>
    <property type="evidence" value="ECO:0007669"/>
    <property type="project" value="UniProtKB-KW"/>
</dbReference>
<dbReference type="GeneID" id="106671894"/>
<keyword evidence="5" id="KW-0547">Nucleotide-binding</keyword>
<keyword evidence="17" id="KW-1185">Reference proteome</keyword>
<keyword evidence="7" id="KW-0347">Helicase</keyword>
<keyword evidence="4" id="KW-0963">Cytoplasm</keyword>
<evidence type="ECO:0000256" key="8">
    <source>
        <dbReference type="ARBA" id="ARBA00022840"/>
    </source>
</evidence>
<dbReference type="InterPro" id="IPR027417">
    <property type="entry name" value="P-loop_NTPase"/>
</dbReference>
<evidence type="ECO:0000256" key="2">
    <source>
        <dbReference type="ARBA" id="ARBA00004496"/>
    </source>
</evidence>
<dbReference type="Proteomes" id="UP000494040">
    <property type="component" value="Unassembled WGS sequence"/>
</dbReference>
<keyword evidence="8" id="KW-0067">ATP-binding</keyword>
<dbReference type="InterPro" id="IPR001650">
    <property type="entry name" value="Helicase_C-like"/>
</dbReference>
<dbReference type="FunFam" id="3.40.50.300:FF:000318">
    <property type="entry name" value="ATP-dependent RNA helicase DDX19B"/>
    <property type="match status" value="1"/>
</dbReference>
<protein>
    <recommendedName>
        <fullName evidence="3">RNA helicase</fullName>
        <ecNumber evidence="3">3.6.4.13</ecNumber>
    </recommendedName>
</protein>
<dbReference type="InterPro" id="IPR011545">
    <property type="entry name" value="DEAD/DEAH_box_helicase_dom"/>
</dbReference>
<evidence type="ECO:0000256" key="6">
    <source>
        <dbReference type="ARBA" id="ARBA00022801"/>
    </source>
</evidence>
<dbReference type="SUPFAM" id="SSF52540">
    <property type="entry name" value="P-loop containing nucleoside triphosphate hydrolases"/>
    <property type="match status" value="1"/>
</dbReference>
<dbReference type="GO" id="GO:0005634">
    <property type="term" value="C:nucleus"/>
    <property type="evidence" value="ECO:0007669"/>
    <property type="project" value="UniProtKB-SubCell"/>
</dbReference>
<evidence type="ECO:0000313" key="17">
    <source>
        <dbReference type="Proteomes" id="UP000494040"/>
    </source>
</evidence>
<keyword evidence="6" id="KW-0378">Hydrolase</keyword>
<evidence type="ECO:0000259" key="13">
    <source>
        <dbReference type="PROSITE" id="PS51192"/>
    </source>
</evidence>
<feature type="domain" description="Helicase ATP-binding" evidence="13">
    <location>
        <begin position="204"/>
        <end position="374"/>
    </location>
</feature>
<dbReference type="FunFam" id="3.40.50.300:FF:000849">
    <property type="entry name" value="ATP-dependent RNA helicase DBP5"/>
    <property type="match status" value="1"/>
</dbReference>
<evidence type="ECO:0000313" key="16">
    <source>
        <dbReference type="EnsemblMetazoa" id="XP_024083343.1"/>
    </source>
</evidence>
<evidence type="ECO:0000256" key="12">
    <source>
        <dbReference type="PROSITE-ProRule" id="PRU00552"/>
    </source>
</evidence>
<dbReference type="OrthoDB" id="10265785at2759"/>
<feature type="short sequence motif" description="Q motif" evidence="12">
    <location>
        <begin position="171"/>
        <end position="199"/>
    </location>
</feature>
<dbReference type="PANTHER" id="PTHR47958">
    <property type="entry name" value="ATP-DEPENDENT RNA HELICASE DBP3"/>
    <property type="match status" value="1"/>
</dbReference>
<dbReference type="EC" id="3.6.4.13" evidence="3"/>
<proteinExistence type="predicted"/>
<dbReference type="InterPro" id="IPR014014">
    <property type="entry name" value="RNA_helicase_DEAD_Q_motif"/>
</dbReference>
<feature type="domain" description="DEAD-box RNA helicase Q" evidence="15">
    <location>
        <begin position="171"/>
        <end position="199"/>
    </location>
</feature>
<accession>A0A8I6TKG3</accession>
<dbReference type="GO" id="GO:0003723">
    <property type="term" value="F:RNA binding"/>
    <property type="evidence" value="ECO:0007669"/>
    <property type="project" value="UniProtKB-KW"/>
</dbReference>
<dbReference type="SMART" id="SM00490">
    <property type="entry name" value="HELICc"/>
    <property type="match status" value="1"/>
</dbReference>
<dbReference type="GO" id="GO:0005524">
    <property type="term" value="F:ATP binding"/>
    <property type="evidence" value="ECO:0007669"/>
    <property type="project" value="UniProtKB-KW"/>
</dbReference>